<dbReference type="Proteomes" id="UP001152523">
    <property type="component" value="Unassembled WGS sequence"/>
</dbReference>
<keyword evidence="3" id="KW-1185">Reference proteome</keyword>
<comment type="caution">
    <text evidence="2">The sequence shown here is derived from an EMBL/GenBank/DDBJ whole genome shotgun (WGS) entry which is preliminary data.</text>
</comment>
<dbReference type="AlphaFoldDB" id="A0AAV0DKG0"/>
<feature type="compositionally biased region" description="Polar residues" evidence="1">
    <location>
        <begin position="13"/>
        <end position="22"/>
    </location>
</feature>
<dbReference type="EMBL" id="CAMAPF010000118">
    <property type="protein sequence ID" value="CAH9103041.1"/>
    <property type="molecule type" value="Genomic_DNA"/>
</dbReference>
<organism evidence="2 3">
    <name type="scientific">Cuscuta epithymum</name>
    <dbReference type="NCBI Taxonomy" id="186058"/>
    <lineage>
        <taxon>Eukaryota</taxon>
        <taxon>Viridiplantae</taxon>
        <taxon>Streptophyta</taxon>
        <taxon>Embryophyta</taxon>
        <taxon>Tracheophyta</taxon>
        <taxon>Spermatophyta</taxon>
        <taxon>Magnoliopsida</taxon>
        <taxon>eudicotyledons</taxon>
        <taxon>Gunneridae</taxon>
        <taxon>Pentapetalae</taxon>
        <taxon>asterids</taxon>
        <taxon>lamiids</taxon>
        <taxon>Solanales</taxon>
        <taxon>Convolvulaceae</taxon>
        <taxon>Cuscuteae</taxon>
        <taxon>Cuscuta</taxon>
        <taxon>Cuscuta subgen. Cuscuta</taxon>
    </lineage>
</organism>
<name>A0AAV0DKG0_9ASTE</name>
<evidence type="ECO:0000313" key="2">
    <source>
        <dbReference type="EMBL" id="CAH9103041.1"/>
    </source>
</evidence>
<evidence type="ECO:0000256" key="1">
    <source>
        <dbReference type="SAM" id="MobiDB-lite"/>
    </source>
</evidence>
<feature type="region of interest" description="Disordered" evidence="1">
    <location>
        <begin position="1"/>
        <end position="35"/>
    </location>
</feature>
<feature type="region of interest" description="Disordered" evidence="1">
    <location>
        <begin position="50"/>
        <end position="75"/>
    </location>
</feature>
<reference evidence="2" key="1">
    <citation type="submission" date="2022-07" db="EMBL/GenBank/DDBJ databases">
        <authorList>
            <person name="Macas J."/>
            <person name="Novak P."/>
            <person name="Neumann P."/>
        </authorList>
    </citation>
    <scope>NUCLEOTIDE SEQUENCE</scope>
</reference>
<proteinExistence type="predicted"/>
<sequence length="104" mass="11561">MEGADEYIAEMDSGNSGSLQSSGDDEQNIHLTATPDPRRVAVQLLFGSLRRPVQQPPRHAEETLPESTHHRLNHGHLQFPSHGSAVLYVYPTSKNDLNAFPIEF</sequence>
<evidence type="ECO:0000313" key="3">
    <source>
        <dbReference type="Proteomes" id="UP001152523"/>
    </source>
</evidence>
<protein>
    <submittedName>
        <fullName evidence="2">Uncharacterized protein</fullName>
    </submittedName>
</protein>
<accession>A0AAV0DKG0</accession>
<gene>
    <name evidence="2" type="ORF">CEPIT_LOCUS16245</name>
</gene>